<evidence type="ECO:0000313" key="5">
    <source>
        <dbReference type="Proteomes" id="UP001240236"/>
    </source>
</evidence>
<dbReference type="Proteomes" id="UP001240236">
    <property type="component" value="Unassembled WGS sequence"/>
</dbReference>
<feature type="region of interest" description="Disordered" evidence="1">
    <location>
        <begin position="161"/>
        <end position="182"/>
    </location>
</feature>
<organism evidence="4 5">
    <name type="scientific">Catenuloplanes indicus</name>
    <dbReference type="NCBI Taxonomy" id="137267"/>
    <lineage>
        <taxon>Bacteria</taxon>
        <taxon>Bacillati</taxon>
        <taxon>Actinomycetota</taxon>
        <taxon>Actinomycetes</taxon>
        <taxon>Micromonosporales</taxon>
        <taxon>Micromonosporaceae</taxon>
        <taxon>Catenuloplanes</taxon>
    </lineage>
</organism>
<dbReference type="SUPFAM" id="SSF50952">
    <property type="entry name" value="Soluble quinoprotein glucose dehydrogenase"/>
    <property type="match status" value="1"/>
</dbReference>
<dbReference type="AlphaFoldDB" id="A0AAE3W3W6"/>
<reference evidence="4 5" key="1">
    <citation type="submission" date="2023-07" db="EMBL/GenBank/DDBJ databases">
        <title>Sequencing the genomes of 1000 actinobacteria strains.</title>
        <authorList>
            <person name="Klenk H.-P."/>
        </authorList>
    </citation>
    <scope>NUCLEOTIDE SEQUENCE [LARGE SCALE GENOMIC DNA]</scope>
    <source>
        <strain evidence="4 5">DSM 44709</strain>
    </source>
</reference>
<dbReference type="EMBL" id="JAUSUZ010000001">
    <property type="protein sequence ID" value="MDQ0368936.1"/>
    <property type="molecule type" value="Genomic_DNA"/>
</dbReference>
<evidence type="ECO:0000313" key="4">
    <source>
        <dbReference type="EMBL" id="MDQ0368936.1"/>
    </source>
</evidence>
<feature type="chain" id="PRO_5042167903" evidence="2">
    <location>
        <begin position="26"/>
        <end position="402"/>
    </location>
</feature>
<gene>
    <name evidence="4" type="ORF">J2S42_005605</name>
</gene>
<dbReference type="InterPro" id="IPR011041">
    <property type="entry name" value="Quinoprot_gluc/sorb_DH_b-prop"/>
</dbReference>
<evidence type="ECO:0000259" key="3">
    <source>
        <dbReference type="Pfam" id="PF07995"/>
    </source>
</evidence>
<dbReference type="PANTHER" id="PTHR19328:SF13">
    <property type="entry name" value="HIPL1 PROTEIN"/>
    <property type="match status" value="1"/>
</dbReference>
<dbReference type="PROSITE" id="PS51257">
    <property type="entry name" value="PROKAR_LIPOPROTEIN"/>
    <property type="match status" value="1"/>
</dbReference>
<evidence type="ECO:0000256" key="1">
    <source>
        <dbReference type="SAM" id="MobiDB-lite"/>
    </source>
</evidence>
<sequence>MIRGHRRPATRALLAGALVFPLLTACSFGPPSEEQAGSPPRFPTPSGSVAPRGSGGGEAAVTVLARGLDVPWGIGFLPDGGALVTERDTGRLLKVGPESDRTGPRVRAIADLSDAIEPGGEGGLLGIAVSPDFKADSAVFVYYTTPEDNRVGRLTLTENQQGTTEDLPKVTPEPILTGIPRSGVHNGGRLAFGPDGFLYATTGDGSDGDLAQDPKSLGGKILRITRDGKPAEGNPDAASPVWSLGHRNVQGLAWDDRKRLYATEFGQDTFDELNVIEPGKNYGWPAVEGTPPSPNPAFTAPLVTWPTDEASCSGLAMVERTLVAACLKGQRLWLVETTEQGTVFGSPSEALTGQFGRLRTAITAPDGSVWISTSNTDGRGTPAADDDRIIRLVFSGGGAGKI</sequence>
<proteinExistence type="predicted"/>
<accession>A0AAE3W3W6</accession>
<dbReference type="InterPro" id="IPR011042">
    <property type="entry name" value="6-blade_b-propeller_TolB-like"/>
</dbReference>
<keyword evidence="5" id="KW-1185">Reference proteome</keyword>
<dbReference type="Gene3D" id="2.120.10.30">
    <property type="entry name" value="TolB, C-terminal domain"/>
    <property type="match status" value="1"/>
</dbReference>
<evidence type="ECO:0000256" key="2">
    <source>
        <dbReference type="SAM" id="SignalP"/>
    </source>
</evidence>
<name>A0AAE3W3W6_9ACTN</name>
<comment type="caution">
    <text evidence="4">The sequence shown here is derived from an EMBL/GenBank/DDBJ whole genome shotgun (WGS) entry which is preliminary data.</text>
</comment>
<keyword evidence="2" id="KW-0732">Signal</keyword>
<feature type="region of interest" description="Disordered" evidence="1">
    <location>
        <begin position="30"/>
        <end position="56"/>
    </location>
</feature>
<feature type="signal peptide" evidence="2">
    <location>
        <begin position="1"/>
        <end position="25"/>
    </location>
</feature>
<feature type="domain" description="Glucose/Sorbosone dehydrogenase" evidence="3">
    <location>
        <begin position="68"/>
        <end position="379"/>
    </location>
</feature>
<protein>
    <submittedName>
        <fullName evidence="4">Glucose/arabinose dehydrogenase</fullName>
    </submittedName>
</protein>
<dbReference type="InterPro" id="IPR012938">
    <property type="entry name" value="Glc/Sorbosone_DH"/>
</dbReference>
<dbReference type="Pfam" id="PF07995">
    <property type="entry name" value="GSDH"/>
    <property type="match status" value="1"/>
</dbReference>
<dbReference type="PANTHER" id="PTHR19328">
    <property type="entry name" value="HEDGEHOG-INTERACTING PROTEIN"/>
    <property type="match status" value="1"/>
</dbReference>